<evidence type="ECO:0000313" key="17">
    <source>
        <dbReference type="EMBL" id="KAH0907685.1"/>
    </source>
</evidence>
<dbReference type="InterPro" id="IPR008889">
    <property type="entry name" value="VQ"/>
</dbReference>
<keyword evidence="18" id="KW-1185">Reference proteome</keyword>
<evidence type="ECO:0000256" key="14">
    <source>
        <dbReference type="SAM" id="MobiDB-lite"/>
    </source>
</evidence>
<keyword evidence="15" id="KW-1133">Transmembrane helix</keyword>
<comment type="caution">
    <text evidence="17">The sequence shown here is derived from an EMBL/GenBank/DDBJ whole genome shotgun (WGS) entry which is preliminary data.</text>
</comment>
<gene>
    <name evidence="17" type="ORF">HID58_039512</name>
</gene>
<dbReference type="InterPro" id="IPR027417">
    <property type="entry name" value="P-loop_NTPase"/>
</dbReference>
<evidence type="ECO:0000256" key="5">
    <source>
        <dbReference type="ARBA" id="ARBA00022593"/>
    </source>
</evidence>
<comment type="similarity">
    <text evidence="3">Belongs to the 'GDSL' lipolytic enzyme family.</text>
</comment>
<dbReference type="Gene3D" id="1.10.8.60">
    <property type="match status" value="2"/>
</dbReference>
<keyword evidence="9" id="KW-0653">Protein transport</keyword>
<dbReference type="InterPro" id="IPR050168">
    <property type="entry name" value="AAA_ATPase_domain"/>
</dbReference>
<dbReference type="EMBL" id="JAGKQM010000010">
    <property type="protein sequence ID" value="KAH0907685.1"/>
    <property type="molecule type" value="Genomic_DNA"/>
</dbReference>
<organism evidence="17 18">
    <name type="scientific">Brassica napus</name>
    <name type="common">Rape</name>
    <dbReference type="NCBI Taxonomy" id="3708"/>
    <lineage>
        <taxon>Eukaryota</taxon>
        <taxon>Viridiplantae</taxon>
        <taxon>Streptophyta</taxon>
        <taxon>Embryophyta</taxon>
        <taxon>Tracheophyta</taxon>
        <taxon>Spermatophyta</taxon>
        <taxon>Magnoliopsida</taxon>
        <taxon>eudicotyledons</taxon>
        <taxon>Gunneridae</taxon>
        <taxon>Pentapetalae</taxon>
        <taxon>rosids</taxon>
        <taxon>malvids</taxon>
        <taxon>Brassicales</taxon>
        <taxon>Brassicaceae</taxon>
        <taxon>Brassiceae</taxon>
        <taxon>Brassica</taxon>
    </lineage>
</organism>
<feature type="transmembrane region" description="Helical" evidence="15">
    <location>
        <begin position="57"/>
        <end position="79"/>
    </location>
</feature>
<reference evidence="17 18" key="1">
    <citation type="submission" date="2021-05" db="EMBL/GenBank/DDBJ databases">
        <title>Genome Assembly of Synthetic Allotetraploid Brassica napus Reveals Homoeologous Exchanges between Subgenomes.</title>
        <authorList>
            <person name="Davis J.T."/>
        </authorList>
    </citation>
    <scope>NUCLEOTIDE SEQUENCE [LARGE SCALE GENOMIC DNA]</scope>
    <source>
        <strain evidence="18">cv. Da-Ae</strain>
        <tissue evidence="17">Seedling</tissue>
    </source>
</reference>
<dbReference type="InterPro" id="IPR035669">
    <property type="entry name" value="SGNH_plant_lipase-like"/>
</dbReference>
<dbReference type="Pfam" id="PF00657">
    <property type="entry name" value="Lipase_GDSL"/>
    <property type="match status" value="1"/>
</dbReference>
<comment type="subcellular location">
    <subcellularLocation>
        <location evidence="1">Membrane</location>
    </subcellularLocation>
</comment>
<dbReference type="CDD" id="cd00009">
    <property type="entry name" value="AAA"/>
    <property type="match status" value="1"/>
</dbReference>
<protein>
    <recommendedName>
        <fullName evidence="12">Peroxisomal ATPase PEX1</fullName>
    </recommendedName>
    <alternativeName>
        <fullName evidence="11">Peroxin-1</fullName>
    </alternativeName>
</protein>
<comment type="catalytic activity">
    <reaction evidence="13">
        <text>ATP + H2O = ADP + phosphate + H(+)</text>
        <dbReference type="Rhea" id="RHEA:13065"/>
        <dbReference type="ChEBI" id="CHEBI:15377"/>
        <dbReference type="ChEBI" id="CHEBI:15378"/>
        <dbReference type="ChEBI" id="CHEBI:30616"/>
        <dbReference type="ChEBI" id="CHEBI:43474"/>
        <dbReference type="ChEBI" id="CHEBI:456216"/>
    </reaction>
    <physiologicalReaction direction="left-to-right" evidence="13">
        <dbReference type="Rhea" id="RHEA:13066"/>
    </physiologicalReaction>
</comment>
<evidence type="ECO:0000256" key="9">
    <source>
        <dbReference type="ARBA" id="ARBA00022927"/>
    </source>
</evidence>
<dbReference type="Pfam" id="PF05678">
    <property type="entry name" value="VQ"/>
    <property type="match status" value="1"/>
</dbReference>
<evidence type="ECO:0000256" key="15">
    <source>
        <dbReference type="SAM" id="Phobius"/>
    </source>
</evidence>
<dbReference type="Pfam" id="PF09262">
    <property type="entry name" value="PEX-1N"/>
    <property type="match status" value="1"/>
</dbReference>
<dbReference type="CDD" id="cd19526">
    <property type="entry name" value="RecA-like_PEX1_r2"/>
    <property type="match status" value="1"/>
</dbReference>
<accession>A0ABQ8BSB0</accession>
<dbReference type="PANTHER" id="PTHR23077">
    <property type="entry name" value="AAA-FAMILY ATPASE"/>
    <property type="match status" value="1"/>
</dbReference>
<feature type="domain" description="AAA+ ATPase" evidence="16">
    <location>
        <begin position="942"/>
        <end position="1095"/>
    </location>
</feature>
<evidence type="ECO:0000256" key="12">
    <source>
        <dbReference type="ARBA" id="ARBA00034532"/>
    </source>
</evidence>
<dbReference type="PROSITE" id="PS00674">
    <property type="entry name" value="AAA"/>
    <property type="match status" value="1"/>
</dbReference>
<keyword evidence="5" id="KW-0962">Peroxisome biogenesis</keyword>
<feature type="compositionally biased region" description="Basic and acidic residues" evidence="14">
    <location>
        <begin position="1586"/>
        <end position="1608"/>
    </location>
</feature>
<dbReference type="CDD" id="cd01837">
    <property type="entry name" value="SGNH_plant_lipase_like"/>
    <property type="match status" value="1"/>
</dbReference>
<dbReference type="InterPro" id="IPR003960">
    <property type="entry name" value="ATPase_AAA_CS"/>
</dbReference>
<dbReference type="Gene3D" id="3.40.50.1110">
    <property type="entry name" value="SGNH hydrolase"/>
    <property type="match status" value="2"/>
</dbReference>
<feature type="region of interest" description="Disordered" evidence="14">
    <location>
        <begin position="1567"/>
        <end position="1640"/>
    </location>
</feature>
<dbReference type="InterPro" id="IPR029067">
    <property type="entry name" value="CDC48_domain_2-like_sf"/>
</dbReference>
<name>A0ABQ8BSB0_BRANA</name>
<dbReference type="InterPro" id="IPR003593">
    <property type="entry name" value="AAA+_ATPase"/>
</dbReference>
<dbReference type="SUPFAM" id="SSF52540">
    <property type="entry name" value="P-loop containing nucleoside triphosphate hydrolases"/>
    <property type="match status" value="2"/>
</dbReference>
<feature type="domain" description="AAA+ ATPase" evidence="16">
    <location>
        <begin position="1227"/>
        <end position="1363"/>
    </location>
</feature>
<evidence type="ECO:0000256" key="7">
    <source>
        <dbReference type="ARBA" id="ARBA00022801"/>
    </source>
</evidence>
<dbReference type="SUPFAM" id="SSF50692">
    <property type="entry name" value="ADC-like"/>
    <property type="match status" value="1"/>
</dbReference>
<proteinExistence type="inferred from homology"/>
<dbReference type="Pfam" id="PF17862">
    <property type="entry name" value="AAA_lid_3"/>
    <property type="match status" value="1"/>
</dbReference>
<feature type="region of interest" description="Disordered" evidence="14">
    <location>
        <begin position="620"/>
        <end position="645"/>
    </location>
</feature>
<evidence type="ECO:0000256" key="13">
    <source>
        <dbReference type="ARBA" id="ARBA00048778"/>
    </source>
</evidence>
<dbReference type="SUPFAM" id="SSF54585">
    <property type="entry name" value="Cdc48 domain 2-like"/>
    <property type="match status" value="1"/>
</dbReference>
<dbReference type="InterPro" id="IPR001087">
    <property type="entry name" value="GDSL"/>
</dbReference>
<dbReference type="InterPro" id="IPR036514">
    <property type="entry name" value="SGNH_hydro_sf"/>
</dbReference>
<feature type="compositionally biased region" description="Low complexity" evidence="14">
    <location>
        <begin position="1528"/>
        <end position="1552"/>
    </location>
</feature>
<keyword evidence="7" id="KW-0378">Hydrolase</keyword>
<keyword evidence="4" id="KW-0813">Transport</keyword>
<evidence type="ECO:0000259" key="16">
    <source>
        <dbReference type="SMART" id="SM00382"/>
    </source>
</evidence>
<evidence type="ECO:0000256" key="11">
    <source>
        <dbReference type="ARBA" id="ARBA00032509"/>
    </source>
</evidence>
<evidence type="ECO:0000313" key="18">
    <source>
        <dbReference type="Proteomes" id="UP000824890"/>
    </source>
</evidence>
<dbReference type="Gene3D" id="3.10.330.10">
    <property type="match status" value="1"/>
</dbReference>
<evidence type="ECO:0000256" key="6">
    <source>
        <dbReference type="ARBA" id="ARBA00022741"/>
    </source>
</evidence>
<feature type="compositionally biased region" description="Low complexity" evidence="14">
    <location>
        <begin position="1621"/>
        <end position="1632"/>
    </location>
</feature>
<evidence type="ECO:0000256" key="2">
    <source>
        <dbReference type="ARBA" id="ARBA00006914"/>
    </source>
</evidence>
<dbReference type="Proteomes" id="UP000824890">
    <property type="component" value="Unassembled WGS sequence"/>
</dbReference>
<dbReference type="Gene3D" id="3.40.50.300">
    <property type="entry name" value="P-loop containing nucleotide triphosphate hydrolases"/>
    <property type="match status" value="2"/>
</dbReference>
<dbReference type="InterPro" id="IPR041569">
    <property type="entry name" value="AAA_lid_3"/>
</dbReference>
<evidence type="ECO:0000256" key="10">
    <source>
        <dbReference type="ARBA" id="ARBA00023136"/>
    </source>
</evidence>
<evidence type="ECO:0000256" key="3">
    <source>
        <dbReference type="ARBA" id="ARBA00008668"/>
    </source>
</evidence>
<keyword evidence="10 15" id="KW-0472">Membrane</keyword>
<sequence length="1640" mass="180084">MFMLYEASFCSACPQVKLCVSDVELYVPRPCMYHSHESLQFSLEKSISNLKDMRKSFTIQSLAFVPLFVVVVHAVVIAAEDENEAMFPAMFVFGDSLVDNGNNNRLNSLARSNYLPYGIDFDGGQPTGRFSNGKTIVDFIGELLGLPDIPAFMETMDGGVDVLRGVNYASAAGGILEETGRHLELYDKGFRKFVLAGVGPLGCIPDQLAARAVPPGQCVEAVNEMAELFNNRLKSLVDRLNSDNKTGRDAIFVYGNTYGAAVDILTNPIDYGFEVTDRGCCGVGRNGGEITCLPLAVPCAFRDRHVFWDAFHPTEAFNLIIALRAFNGSKSDCYPINLLQMSPLGPQTKKISFGIHTSDNRQKLIISGAMETEAVVRTVAGVDCFVSLPRQILHVLQSTSSSLLPPLLPVELRSGDRRWPVAWSGSSSSSSAIEVARVFAESISLPDGTVVQVRVLSNVPKATLVTVEPETEDDWEVLELNAELAEAAILSQVRILHEAMKFPLWLHDRTVIRFAVVSTFPPKGVVQLVAGTEVAVAPKRRERNLNAKKGLDASSKDVKIMLRVQDTTRSAFHEADVKGFDVRVALTSVAYIHPETAEKYSLESLQMISVSPRIPLKGSVKKDEDLNKKNSDASKVVENDSHSSKKEPRRAILRLVFSDLAAKGHLMMVESLRVHLRGCNVNVHKEVPAFSLSPCIFKISEKENVLDRGTDMLGNPNSNRRSSHPASGLTTNVDVVDWSVHEKVVTALLSEGLHIEGEQDNAYQLKNKKGLKCLTRLWSLAQRDAIASVTGIDVSSLILGRETLFHFEVGGLESYKSRDGQPSVVDLLEIRKDKIVPLEILYVMTVSDESSLRDKFVAYELTLDRSEKKDNVVHIEPMLEKMNLGEPIFFSSAKERHCNKGVSPDVSSLAWMGSVVSDVIKRMTVLLSPTAGMWFSKFSVPSPGHILIYGPPGSGKTILARGAAKYLEEQKDLLAHVILVSCSALAMEKVQHIRQTLSSVIAEGLEHAPSVIILDDLDSIISSSSDNEGTQASNAITMLTKFLTDVIDDYGEYRNTSCGIGPLAFVASVQSLEQIPQTLSSSGRFDFHVQLAAPATSERGAILKHEIQKRLLECSEDILLELAAKCEGYDAYDLEILVDRAVHAAIGRHLPCESNVSKYTLVKEDFTRAMHEFVPVAMRDITKSASEGGRSGWEDVGGVTDVKNAIKEMIELPSRFPKIFAKSPLRLRSNVLLYGPPGCGKTHIVGAAAAACSLRFISVKGPELLNKYIGASEQSVRDIFAKAAAAAPCILFFDEFDSIAPKRGHDNTGVTDRVVNQFLTELDGVEVLTGVFVFAATSRPDLLDPALLRPGRLDRLLMCDFPSPPERLEILTVLSRKLPMADDVDLDPIAAMTEGFSGADLQALLSDAQLAAVHEFLSKEDRTEPGTTPMITDPLLKSIASKTKPSVSEAEKQKLYDIYSQFLDSRKSVRGQKRNRCKSRPVLSEKNLHMNNQGSQNVATCKPVTTFVHTDTNTFREIVQRLTGPSENNNAAAVPPEATSIKTTTQKKPTTSKLHERRQCMMRPKLEIVKPPLSFKPTSTTPSSKSEGDKADPHTEQEEEKAIKERRFYLHPSPRSKPGYTEPELLTLFPLTSPNSSGRP</sequence>
<evidence type="ECO:0000256" key="4">
    <source>
        <dbReference type="ARBA" id="ARBA00022448"/>
    </source>
</evidence>
<dbReference type="PANTHER" id="PTHR23077:SF12">
    <property type="entry name" value="PEROXISOMAL ATPASE PEX1"/>
    <property type="match status" value="1"/>
</dbReference>
<dbReference type="InterPro" id="IPR015342">
    <property type="entry name" value="PEX1-N_C-lobe"/>
</dbReference>
<feature type="compositionally biased region" description="Low complexity" evidence="14">
    <location>
        <begin position="1570"/>
        <end position="1585"/>
    </location>
</feature>
<keyword evidence="6" id="KW-0547">Nucleotide-binding</keyword>
<dbReference type="InterPro" id="IPR003959">
    <property type="entry name" value="ATPase_AAA_core"/>
</dbReference>
<dbReference type="Pfam" id="PF00004">
    <property type="entry name" value="AAA"/>
    <property type="match status" value="2"/>
</dbReference>
<dbReference type="SMART" id="SM00382">
    <property type="entry name" value="AAA"/>
    <property type="match status" value="2"/>
</dbReference>
<dbReference type="InterPro" id="IPR009010">
    <property type="entry name" value="Asp_de-COase-like_dom_sf"/>
</dbReference>
<evidence type="ECO:0000256" key="1">
    <source>
        <dbReference type="ARBA" id="ARBA00004370"/>
    </source>
</evidence>
<evidence type="ECO:0000256" key="8">
    <source>
        <dbReference type="ARBA" id="ARBA00022840"/>
    </source>
</evidence>
<feature type="region of interest" description="Disordered" evidence="14">
    <location>
        <begin position="1526"/>
        <end position="1555"/>
    </location>
</feature>
<comment type="similarity">
    <text evidence="2">Belongs to the AAA ATPase family.</text>
</comment>
<keyword evidence="8" id="KW-0067">ATP-binding</keyword>
<keyword evidence="15" id="KW-0812">Transmembrane</keyword>